<dbReference type="RefSeq" id="WP_006906407.1">
    <property type="nucleotide sequence ID" value="NZ_GG665866.1"/>
</dbReference>
<comment type="caution">
    <text evidence="3">The sequence shown here is derived from an EMBL/GenBank/DDBJ whole genome shotgun (WGS) entry which is preliminary data.</text>
</comment>
<dbReference type="InterPro" id="IPR053150">
    <property type="entry name" value="Teicoplanin_resist-assoc"/>
</dbReference>
<keyword evidence="1" id="KW-1133">Transmembrane helix</keyword>
<keyword evidence="4" id="KW-1185">Reference proteome</keyword>
<dbReference type="PANTHER" id="PTHR36834:SF1">
    <property type="entry name" value="INTEGRAL MEMBRANE PROTEIN"/>
    <property type="match status" value="1"/>
</dbReference>
<evidence type="ECO:0000259" key="2">
    <source>
        <dbReference type="Pfam" id="PF04892"/>
    </source>
</evidence>
<dbReference type="EMBL" id="ACIP02000002">
    <property type="protein sequence ID" value="EEP28594.1"/>
    <property type="molecule type" value="Genomic_DNA"/>
</dbReference>
<sequence length="153" mass="17417">MSTRRRSKKERGILWCLFLVYVAVMVYFLFFAESFGRGDPGINGQNLIPFHEIGRYLRYWRKIGVWLVILNLAGNIAAFVPFGLILPMLMQRKARGGRVILAGFFTSCLVEFIQLVTDLGTCDVDDIILNTLGVIVGLICYEIAHGIRSWVER</sequence>
<keyword evidence="1" id="KW-0472">Membrane</keyword>
<dbReference type="InterPro" id="IPR006976">
    <property type="entry name" value="VanZ-like"/>
</dbReference>
<dbReference type="AlphaFoldDB" id="C4GBV1"/>
<proteinExistence type="predicted"/>
<evidence type="ECO:0000313" key="4">
    <source>
        <dbReference type="Proteomes" id="UP000003494"/>
    </source>
</evidence>
<feature type="transmembrane region" description="Helical" evidence="1">
    <location>
        <begin position="12"/>
        <end position="32"/>
    </location>
</feature>
<dbReference type="STRING" id="626523.GCWU000342_01404"/>
<evidence type="ECO:0000313" key="3">
    <source>
        <dbReference type="EMBL" id="EEP28594.1"/>
    </source>
</evidence>
<gene>
    <name evidence="3" type="ORF">GCWU000342_01404</name>
</gene>
<dbReference type="PANTHER" id="PTHR36834">
    <property type="entry name" value="MEMBRANE PROTEIN-RELATED"/>
    <property type="match status" value="1"/>
</dbReference>
<dbReference type="Proteomes" id="UP000003494">
    <property type="component" value="Unassembled WGS sequence"/>
</dbReference>
<dbReference type="Pfam" id="PF04892">
    <property type="entry name" value="VanZ"/>
    <property type="match status" value="1"/>
</dbReference>
<accession>C4GBV1</accession>
<reference evidence="3" key="1">
    <citation type="submission" date="2009-04" db="EMBL/GenBank/DDBJ databases">
        <authorList>
            <person name="Weinstock G."/>
            <person name="Sodergren E."/>
            <person name="Clifton S."/>
            <person name="Fulton L."/>
            <person name="Fulton B."/>
            <person name="Courtney L."/>
            <person name="Fronick C."/>
            <person name="Harrison M."/>
            <person name="Strong C."/>
            <person name="Farmer C."/>
            <person name="Delahaunty K."/>
            <person name="Markovic C."/>
            <person name="Hall O."/>
            <person name="Minx P."/>
            <person name="Tomlinson C."/>
            <person name="Mitreva M."/>
            <person name="Nelson J."/>
            <person name="Hou S."/>
            <person name="Wollam A."/>
            <person name="Pepin K.H."/>
            <person name="Johnson M."/>
            <person name="Bhonagiri V."/>
            <person name="Nash W.E."/>
            <person name="Warren W."/>
            <person name="Chinwalla A."/>
            <person name="Mardis E.R."/>
            <person name="Wilson R.K."/>
        </authorList>
    </citation>
    <scope>NUCLEOTIDE SEQUENCE [LARGE SCALE GENOMIC DNA]</scope>
    <source>
        <strain evidence="3">DSM 14600</strain>
    </source>
</reference>
<feature type="transmembrane region" description="Helical" evidence="1">
    <location>
        <begin position="98"/>
        <end position="115"/>
    </location>
</feature>
<name>C4GBV1_9FIRM</name>
<dbReference type="HOGENOM" id="CLU_077618_5_2_9"/>
<feature type="transmembrane region" description="Helical" evidence="1">
    <location>
        <begin position="127"/>
        <end position="144"/>
    </location>
</feature>
<feature type="domain" description="VanZ-like" evidence="2">
    <location>
        <begin position="18"/>
        <end position="144"/>
    </location>
</feature>
<feature type="transmembrane region" description="Helical" evidence="1">
    <location>
        <begin position="63"/>
        <end position="86"/>
    </location>
</feature>
<dbReference type="eggNOG" id="COG4767">
    <property type="taxonomic scope" value="Bacteria"/>
</dbReference>
<keyword evidence="1" id="KW-0812">Transmembrane</keyword>
<organism evidence="3 4">
    <name type="scientific">Shuttleworthella satelles DSM 14600</name>
    <dbReference type="NCBI Taxonomy" id="626523"/>
    <lineage>
        <taxon>Bacteria</taxon>
        <taxon>Bacillati</taxon>
        <taxon>Bacillota</taxon>
        <taxon>Clostridia</taxon>
        <taxon>Lachnospirales</taxon>
        <taxon>Lachnospiraceae</taxon>
        <taxon>Shuttleworthella</taxon>
    </lineage>
</organism>
<evidence type="ECO:0000256" key="1">
    <source>
        <dbReference type="SAM" id="Phobius"/>
    </source>
</evidence>
<protein>
    <submittedName>
        <fullName evidence="3">VanZ-like protein</fullName>
    </submittedName>
</protein>